<dbReference type="EMBL" id="CP122961">
    <property type="protein sequence ID" value="WGI24409.1"/>
    <property type="molecule type" value="Genomic_DNA"/>
</dbReference>
<name>A0ABY8LLF3_9GAMM</name>
<sequence>MPTTRYSATGFTRVSASVLWRGLSRSYFGRGYLEEVNAGNANTSNWLQGGGDIDPGNPVYESLIPDAKVKRDKQAITTEEMYKDYDLYLNTMKGGPGFGAPLDRDPHSREADMESRPMSASDQPFSSYRRFNHPRLTDVPKAAHRQSASPHH</sequence>
<evidence type="ECO:0000313" key="3">
    <source>
        <dbReference type="Proteomes" id="UP001179830"/>
    </source>
</evidence>
<feature type="region of interest" description="Disordered" evidence="1">
    <location>
        <begin position="96"/>
        <end position="152"/>
    </location>
</feature>
<proteinExistence type="predicted"/>
<accession>A0ABY8LLF3</accession>
<evidence type="ECO:0000313" key="2">
    <source>
        <dbReference type="EMBL" id="WGI24409.1"/>
    </source>
</evidence>
<gene>
    <name evidence="2" type="ORF">QEN58_13860</name>
</gene>
<protein>
    <recommendedName>
        <fullName evidence="4">Hydantoinase/oxoprolinase-like protein</fullName>
    </recommendedName>
</protein>
<organism evidence="2 3">
    <name type="scientific">Halomonas alkaliantarctica</name>
    <dbReference type="NCBI Taxonomy" id="232346"/>
    <lineage>
        <taxon>Bacteria</taxon>
        <taxon>Pseudomonadati</taxon>
        <taxon>Pseudomonadota</taxon>
        <taxon>Gammaproteobacteria</taxon>
        <taxon>Oceanospirillales</taxon>
        <taxon>Halomonadaceae</taxon>
        <taxon>Halomonas</taxon>
    </lineage>
</organism>
<keyword evidence="3" id="KW-1185">Reference proteome</keyword>
<dbReference type="RefSeq" id="WP_280104212.1">
    <property type="nucleotide sequence ID" value="NZ_CP122961.1"/>
</dbReference>
<reference evidence="2" key="1">
    <citation type="submission" date="2023-04" db="EMBL/GenBank/DDBJ databases">
        <title>Complete genome sequence of Halomonas alkaliantarctica MSP3 isolated from marine sediment, Jeju Island.</title>
        <authorList>
            <person name="Park S.-J."/>
        </authorList>
    </citation>
    <scope>NUCLEOTIDE SEQUENCE</scope>
    <source>
        <strain evidence="2">MSP3</strain>
    </source>
</reference>
<feature type="compositionally biased region" description="Basic and acidic residues" evidence="1">
    <location>
        <begin position="102"/>
        <end position="115"/>
    </location>
</feature>
<dbReference type="Proteomes" id="UP001179830">
    <property type="component" value="Chromosome"/>
</dbReference>
<evidence type="ECO:0000256" key="1">
    <source>
        <dbReference type="SAM" id="MobiDB-lite"/>
    </source>
</evidence>
<evidence type="ECO:0008006" key="4">
    <source>
        <dbReference type="Google" id="ProtNLM"/>
    </source>
</evidence>